<evidence type="ECO:0000256" key="1">
    <source>
        <dbReference type="SAM" id="MobiDB-lite"/>
    </source>
</evidence>
<comment type="caution">
    <text evidence="2">The sequence shown here is derived from an EMBL/GenBank/DDBJ whole genome shotgun (WGS) entry which is preliminary data.</text>
</comment>
<organism evidence="2 3">
    <name type="scientific">Dactylonectria macrodidyma</name>
    <dbReference type="NCBI Taxonomy" id="307937"/>
    <lineage>
        <taxon>Eukaryota</taxon>
        <taxon>Fungi</taxon>
        <taxon>Dikarya</taxon>
        <taxon>Ascomycota</taxon>
        <taxon>Pezizomycotina</taxon>
        <taxon>Sordariomycetes</taxon>
        <taxon>Hypocreomycetidae</taxon>
        <taxon>Hypocreales</taxon>
        <taxon>Nectriaceae</taxon>
        <taxon>Dactylonectria</taxon>
    </lineage>
</organism>
<feature type="compositionally biased region" description="Low complexity" evidence="1">
    <location>
        <begin position="103"/>
        <end position="122"/>
    </location>
</feature>
<dbReference type="EMBL" id="JAGMUV010000001">
    <property type="protein sequence ID" value="KAH7177098.1"/>
    <property type="molecule type" value="Genomic_DNA"/>
</dbReference>
<reference evidence="2" key="1">
    <citation type="journal article" date="2021" name="Nat. Commun.">
        <title>Genetic determinants of endophytism in the Arabidopsis root mycobiome.</title>
        <authorList>
            <person name="Mesny F."/>
            <person name="Miyauchi S."/>
            <person name="Thiergart T."/>
            <person name="Pickel B."/>
            <person name="Atanasova L."/>
            <person name="Karlsson M."/>
            <person name="Huettel B."/>
            <person name="Barry K.W."/>
            <person name="Haridas S."/>
            <person name="Chen C."/>
            <person name="Bauer D."/>
            <person name="Andreopoulos W."/>
            <person name="Pangilinan J."/>
            <person name="LaButti K."/>
            <person name="Riley R."/>
            <person name="Lipzen A."/>
            <person name="Clum A."/>
            <person name="Drula E."/>
            <person name="Henrissat B."/>
            <person name="Kohler A."/>
            <person name="Grigoriev I.V."/>
            <person name="Martin F.M."/>
            <person name="Hacquard S."/>
        </authorList>
    </citation>
    <scope>NUCLEOTIDE SEQUENCE</scope>
    <source>
        <strain evidence="2">MPI-CAGE-AT-0147</strain>
    </source>
</reference>
<evidence type="ECO:0000313" key="2">
    <source>
        <dbReference type="EMBL" id="KAH7177098.1"/>
    </source>
</evidence>
<evidence type="ECO:0000313" key="3">
    <source>
        <dbReference type="Proteomes" id="UP000738349"/>
    </source>
</evidence>
<feature type="region of interest" description="Disordered" evidence="1">
    <location>
        <begin position="103"/>
        <end position="129"/>
    </location>
</feature>
<dbReference type="Proteomes" id="UP000738349">
    <property type="component" value="Unassembled WGS sequence"/>
</dbReference>
<proteinExistence type="predicted"/>
<gene>
    <name evidence="2" type="ORF">EDB81DRAFT_752407</name>
</gene>
<protein>
    <submittedName>
        <fullName evidence="2">Uncharacterized protein</fullName>
    </submittedName>
</protein>
<sequence length="191" mass="21335">MDTTQKEQLRTRKKSHKYMTEAEKWNDMYLILFPQADQISLPSPYYEYSSTGVSDTKGSDSEFTRYEQFLRRELEIRIDERLNPLEENLRAMRTASPAVAAAATATTAGNTSSGGASSQAQQIDSTKVRTSVENELQPFQAPPDFENFEDFSIFDGVFFDFGDFQSGSVEPDLGYGSFPPEKGSGMSAVND</sequence>
<name>A0A9P9FX13_9HYPO</name>
<keyword evidence="3" id="KW-1185">Reference proteome</keyword>
<dbReference type="AlphaFoldDB" id="A0A9P9FX13"/>
<dbReference type="OrthoDB" id="4738706at2759"/>
<feature type="region of interest" description="Disordered" evidence="1">
    <location>
        <begin position="170"/>
        <end position="191"/>
    </location>
</feature>
<accession>A0A9P9FX13</accession>